<evidence type="ECO:0000256" key="3">
    <source>
        <dbReference type="ARBA" id="ARBA00023082"/>
    </source>
</evidence>
<dbReference type="NCBIfam" id="TIGR02937">
    <property type="entry name" value="sigma70-ECF"/>
    <property type="match status" value="1"/>
</dbReference>
<evidence type="ECO:0000256" key="2">
    <source>
        <dbReference type="ARBA" id="ARBA00023015"/>
    </source>
</evidence>
<dbReference type="Pfam" id="PF04542">
    <property type="entry name" value="Sigma70_r2"/>
    <property type="match status" value="1"/>
</dbReference>
<dbReference type="Proteomes" id="UP001165653">
    <property type="component" value="Unassembled WGS sequence"/>
</dbReference>
<comment type="caution">
    <text evidence="9">The sequence shown here is derived from an EMBL/GenBank/DDBJ whole genome shotgun (WGS) entry which is preliminary data.</text>
</comment>
<feature type="compositionally biased region" description="Low complexity" evidence="6">
    <location>
        <begin position="275"/>
        <end position="292"/>
    </location>
</feature>
<dbReference type="InterPro" id="IPR014284">
    <property type="entry name" value="RNA_pol_sigma-70_dom"/>
</dbReference>
<evidence type="ECO:0000313" key="9">
    <source>
        <dbReference type="EMBL" id="MCW1915298.1"/>
    </source>
</evidence>
<proteinExistence type="inferred from homology"/>
<keyword evidence="5" id="KW-0804">Transcription</keyword>
<dbReference type="PANTHER" id="PTHR43133">
    <property type="entry name" value="RNA POLYMERASE ECF-TYPE SIGMA FACTO"/>
    <property type="match status" value="1"/>
</dbReference>
<comment type="similarity">
    <text evidence="1">Belongs to the sigma-70 factor family. ECF subfamily.</text>
</comment>
<evidence type="ECO:0000259" key="8">
    <source>
        <dbReference type="Pfam" id="PF04545"/>
    </source>
</evidence>
<feature type="region of interest" description="Disordered" evidence="6">
    <location>
        <begin position="263"/>
        <end position="307"/>
    </location>
</feature>
<name>A0ABT3G636_9BACT</name>
<evidence type="ECO:0000259" key="7">
    <source>
        <dbReference type="Pfam" id="PF04542"/>
    </source>
</evidence>
<evidence type="ECO:0000256" key="5">
    <source>
        <dbReference type="ARBA" id="ARBA00023163"/>
    </source>
</evidence>
<gene>
    <name evidence="9" type="ORF">OJ996_17060</name>
</gene>
<dbReference type="Gene3D" id="1.10.1740.10">
    <property type="match status" value="1"/>
</dbReference>
<reference evidence="9" key="1">
    <citation type="submission" date="2022-10" db="EMBL/GenBank/DDBJ databases">
        <title>Luteolibacter sp. GHJ8, whole genome shotgun sequencing project.</title>
        <authorList>
            <person name="Zhao G."/>
            <person name="Shen L."/>
        </authorList>
    </citation>
    <scope>NUCLEOTIDE SEQUENCE</scope>
    <source>
        <strain evidence="9">GHJ8</strain>
    </source>
</reference>
<organism evidence="9 10">
    <name type="scientific">Luteolibacter rhizosphaerae</name>
    <dbReference type="NCBI Taxonomy" id="2989719"/>
    <lineage>
        <taxon>Bacteria</taxon>
        <taxon>Pseudomonadati</taxon>
        <taxon>Verrucomicrobiota</taxon>
        <taxon>Verrucomicrobiia</taxon>
        <taxon>Verrucomicrobiales</taxon>
        <taxon>Verrucomicrobiaceae</taxon>
        <taxon>Luteolibacter</taxon>
    </lineage>
</organism>
<dbReference type="InterPro" id="IPR013324">
    <property type="entry name" value="RNA_pol_sigma_r3/r4-like"/>
</dbReference>
<feature type="domain" description="RNA polymerase sigma-70 region 2" evidence="7">
    <location>
        <begin position="27"/>
        <end position="94"/>
    </location>
</feature>
<protein>
    <submittedName>
        <fullName evidence="9">Sigma-70 family RNA polymerase sigma factor</fullName>
    </submittedName>
</protein>
<dbReference type="SUPFAM" id="SSF88946">
    <property type="entry name" value="Sigma2 domain of RNA polymerase sigma factors"/>
    <property type="match status" value="1"/>
</dbReference>
<dbReference type="Pfam" id="PF04545">
    <property type="entry name" value="Sigma70_r4"/>
    <property type="match status" value="1"/>
</dbReference>
<evidence type="ECO:0000256" key="1">
    <source>
        <dbReference type="ARBA" id="ARBA00010641"/>
    </source>
</evidence>
<feature type="region of interest" description="Disordered" evidence="6">
    <location>
        <begin position="525"/>
        <end position="568"/>
    </location>
</feature>
<dbReference type="PANTHER" id="PTHR43133:SF8">
    <property type="entry name" value="RNA POLYMERASE SIGMA FACTOR HI_1459-RELATED"/>
    <property type="match status" value="1"/>
</dbReference>
<dbReference type="InterPro" id="IPR039425">
    <property type="entry name" value="RNA_pol_sigma-70-like"/>
</dbReference>
<dbReference type="InterPro" id="IPR007627">
    <property type="entry name" value="RNA_pol_sigma70_r2"/>
</dbReference>
<accession>A0ABT3G636</accession>
<evidence type="ECO:0000256" key="4">
    <source>
        <dbReference type="ARBA" id="ARBA00023125"/>
    </source>
</evidence>
<sequence>MSGTGPSDSELLADWLDGHRESAFHALVERYAGLVHMAAKRTCGDDSLAAEASQLAFIALARKARGLSGRATLAGWLHVTAILQARNLLRQRKREIRKLHILRTHMENQPQASPAAEWQRIQPVLDEALAALSSKDRETLLLRFYRSLSVREIGAALGIATDAAQKRLDRATEKLRGQLARRGYQVGGSLGAVMLAGFASDAQAAVPSTSLLASNALAVAGGSGTATLTTIGIIAMTKKTAITAGVVVLLAGAGTIALINGNKDENSSSAKGHTEVNTAPSSSASSFTPVESAAARGDRAKPRDPAANPDFIAKYGEARTNLSKHIATNLISLLEDAVSMGEMAVSGQMGNAFGGPRNGLRMGLGGRLNDDLKLTDEQQEKAGEIYKEYQKRELAKSKESIEKLKKDPQALMQLMLASDAHSRGEIPQDEYDQIQASIADDLKTTINPLDRENFRGGQPMKDTAFTSEFQAILDPDQSATFAAAATEQQSKAAEDRSINNLPSMELEKMDQTVTSAKKLTTGLKSMMEGMGGLQDLGPMMEERRRSREAQRGAQQEAAPESTTPPAGE</sequence>
<feature type="compositionally biased region" description="Low complexity" evidence="6">
    <location>
        <begin position="551"/>
        <end position="560"/>
    </location>
</feature>
<keyword evidence="2" id="KW-0805">Transcription regulation</keyword>
<dbReference type="CDD" id="cd06171">
    <property type="entry name" value="Sigma70_r4"/>
    <property type="match status" value="1"/>
</dbReference>
<keyword evidence="3" id="KW-0731">Sigma factor</keyword>
<dbReference type="SUPFAM" id="SSF88659">
    <property type="entry name" value="Sigma3 and sigma4 domains of RNA polymerase sigma factors"/>
    <property type="match status" value="1"/>
</dbReference>
<dbReference type="InterPro" id="IPR036388">
    <property type="entry name" value="WH-like_DNA-bd_sf"/>
</dbReference>
<dbReference type="InterPro" id="IPR013325">
    <property type="entry name" value="RNA_pol_sigma_r2"/>
</dbReference>
<feature type="domain" description="RNA polymerase sigma-70 region 4" evidence="8">
    <location>
        <begin position="128"/>
        <end position="176"/>
    </location>
</feature>
<dbReference type="Gene3D" id="1.10.10.10">
    <property type="entry name" value="Winged helix-like DNA-binding domain superfamily/Winged helix DNA-binding domain"/>
    <property type="match status" value="1"/>
</dbReference>
<feature type="compositionally biased region" description="Basic and acidic residues" evidence="6">
    <location>
        <begin position="540"/>
        <end position="550"/>
    </location>
</feature>
<keyword evidence="10" id="KW-1185">Reference proteome</keyword>
<keyword evidence="4" id="KW-0238">DNA-binding</keyword>
<evidence type="ECO:0000313" key="10">
    <source>
        <dbReference type="Proteomes" id="UP001165653"/>
    </source>
</evidence>
<dbReference type="RefSeq" id="WP_264514842.1">
    <property type="nucleotide sequence ID" value="NZ_JAPDDR010000008.1"/>
</dbReference>
<dbReference type="InterPro" id="IPR007630">
    <property type="entry name" value="RNA_pol_sigma70_r4"/>
</dbReference>
<evidence type="ECO:0000256" key="6">
    <source>
        <dbReference type="SAM" id="MobiDB-lite"/>
    </source>
</evidence>
<dbReference type="EMBL" id="JAPDDR010000008">
    <property type="protein sequence ID" value="MCW1915298.1"/>
    <property type="molecule type" value="Genomic_DNA"/>
</dbReference>